<evidence type="ECO:0000256" key="14">
    <source>
        <dbReference type="PROSITE-ProRule" id="PRU00409"/>
    </source>
</evidence>
<dbReference type="PANTHER" id="PTHR23135">
    <property type="entry name" value="MUR LIGASE FAMILY MEMBER"/>
    <property type="match status" value="1"/>
</dbReference>
<evidence type="ECO:0000256" key="11">
    <source>
        <dbReference type="ARBA" id="ARBA00031353"/>
    </source>
</evidence>
<dbReference type="InterPro" id="IPR005479">
    <property type="entry name" value="CPAse_ATP-bd"/>
</dbReference>
<dbReference type="PROSITE" id="PS50975">
    <property type="entry name" value="ATP_GRASP"/>
    <property type="match status" value="1"/>
</dbReference>
<evidence type="ECO:0000259" key="15">
    <source>
        <dbReference type="PROSITE" id="PS50975"/>
    </source>
</evidence>
<evidence type="ECO:0000256" key="5">
    <source>
        <dbReference type="ARBA" id="ARBA00012968"/>
    </source>
</evidence>
<comment type="function">
    <text evidence="1">Catalyzes the ATP-dependent polymerization of arginine and aspartate to multi-L-arginyl-poly-L-aspartic acid (cyanophycin; a water-insoluble reserve polymer).</text>
</comment>
<comment type="catalytic activity">
    <reaction evidence="12">
        <text>[L-4-(L-arginin-2-N-yl)aspartate](n)-L-aspartate + L-arginine + ATP = [L-4-(L-arginin-2-N-yl)aspartate](n+1) + ADP + phosphate + H(+)</text>
        <dbReference type="Rhea" id="RHEA:23888"/>
        <dbReference type="Rhea" id="RHEA-COMP:13732"/>
        <dbReference type="Rhea" id="RHEA-COMP:13733"/>
        <dbReference type="ChEBI" id="CHEBI:15378"/>
        <dbReference type="ChEBI" id="CHEBI:30616"/>
        <dbReference type="ChEBI" id="CHEBI:32682"/>
        <dbReference type="ChEBI" id="CHEBI:43474"/>
        <dbReference type="ChEBI" id="CHEBI:137986"/>
        <dbReference type="ChEBI" id="CHEBI:137990"/>
        <dbReference type="ChEBI" id="CHEBI:456216"/>
        <dbReference type="EC" id="6.3.2.30"/>
    </reaction>
</comment>
<dbReference type="SUPFAM" id="SSF56059">
    <property type="entry name" value="Glutathione synthetase ATP-binding domain-like"/>
    <property type="match status" value="1"/>
</dbReference>
<dbReference type="InterPro" id="IPR036615">
    <property type="entry name" value="Mur_ligase_C_dom_sf"/>
</dbReference>
<dbReference type="GO" id="GO:0004326">
    <property type="term" value="F:tetrahydrofolylpolyglutamate synthase activity"/>
    <property type="evidence" value="ECO:0007669"/>
    <property type="project" value="InterPro"/>
</dbReference>
<name>A0A0P8W7D8_9CLOT</name>
<comment type="catalytic activity">
    <reaction evidence="13">
        <text>[L-4-(L-arginin-2-N-yl)aspartate](n) + L-aspartate + ATP = [L-4-(L-arginin-2-N-yl)aspartate](n)-L-aspartate + ADP + phosphate + H(+)</text>
        <dbReference type="Rhea" id="RHEA:13277"/>
        <dbReference type="Rhea" id="RHEA-COMP:13728"/>
        <dbReference type="Rhea" id="RHEA-COMP:13733"/>
        <dbReference type="ChEBI" id="CHEBI:15378"/>
        <dbReference type="ChEBI" id="CHEBI:29991"/>
        <dbReference type="ChEBI" id="CHEBI:30616"/>
        <dbReference type="ChEBI" id="CHEBI:43474"/>
        <dbReference type="ChEBI" id="CHEBI:137986"/>
        <dbReference type="ChEBI" id="CHEBI:137990"/>
        <dbReference type="ChEBI" id="CHEBI:456216"/>
        <dbReference type="EC" id="6.3.2.29"/>
    </reaction>
</comment>
<dbReference type="GO" id="GO:0005524">
    <property type="term" value="F:ATP binding"/>
    <property type="evidence" value="ECO:0007669"/>
    <property type="project" value="UniProtKB-UniRule"/>
</dbReference>
<dbReference type="STRING" id="36849.OXPF_16560"/>
<dbReference type="Gene3D" id="3.40.1190.10">
    <property type="entry name" value="Mur-like, catalytic domain"/>
    <property type="match status" value="1"/>
</dbReference>
<dbReference type="NCBIfam" id="TIGR02068">
    <property type="entry name" value="cya_phycin_syn"/>
    <property type="match status" value="1"/>
</dbReference>
<dbReference type="InterPro" id="IPR018109">
    <property type="entry name" value="Folylpolyglutamate_synth_CS"/>
</dbReference>
<keyword evidence="10 14" id="KW-0067">ATP-binding</keyword>
<reference evidence="16 17" key="1">
    <citation type="submission" date="2015-09" db="EMBL/GenBank/DDBJ databases">
        <title>Genome sequence of Oxobacter pfennigii DSM 3222.</title>
        <authorList>
            <person name="Poehlein A."/>
            <person name="Bengelsdorf F.R."/>
            <person name="Schiel-Bengelsdorf B."/>
            <person name="Duerre P."/>
            <person name="Daniel R."/>
        </authorList>
    </citation>
    <scope>NUCLEOTIDE SEQUENCE [LARGE SCALE GENOMIC DNA]</scope>
    <source>
        <strain evidence="16 17">DSM 3222</strain>
    </source>
</reference>
<dbReference type="Gene3D" id="3.30.470.20">
    <property type="entry name" value="ATP-grasp fold, B domain"/>
    <property type="match status" value="2"/>
</dbReference>
<dbReference type="PATRIC" id="fig|36849.3.peg.1748"/>
<dbReference type="SUPFAM" id="SSF53244">
    <property type="entry name" value="MurD-like peptide ligases, peptide-binding domain"/>
    <property type="match status" value="1"/>
</dbReference>
<proteinExistence type="inferred from homology"/>
<dbReference type="PROSITE" id="PS01011">
    <property type="entry name" value="FOLYLPOLYGLU_SYNT_1"/>
    <property type="match status" value="1"/>
</dbReference>
<dbReference type="PANTHER" id="PTHR23135:SF18">
    <property type="entry name" value="CYANOPHYCIN SYNTHETASE"/>
    <property type="match status" value="1"/>
</dbReference>
<gene>
    <name evidence="16" type="primary">cphA</name>
    <name evidence="16" type="ORF">OXPF_16560</name>
</gene>
<evidence type="ECO:0000256" key="6">
    <source>
        <dbReference type="ARBA" id="ARBA00013005"/>
    </source>
</evidence>
<dbReference type="Pfam" id="PF08245">
    <property type="entry name" value="Mur_ligase_M"/>
    <property type="match status" value="1"/>
</dbReference>
<dbReference type="InterPro" id="IPR011810">
    <property type="entry name" value="Cya_phycin_syn"/>
</dbReference>
<dbReference type="InterPro" id="IPR013651">
    <property type="entry name" value="ATP-grasp_RimK-type"/>
</dbReference>
<dbReference type="GO" id="GO:0046872">
    <property type="term" value="F:metal ion binding"/>
    <property type="evidence" value="ECO:0007669"/>
    <property type="project" value="InterPro"/>
</dbReference>
<dbReference type="GO" id="GO:0071161">
    <property type="term" value="F:cyanophycin synthetase activity (L-arginine-adding)"/>
    <property type="evidence" value="ECO:0007669"/>
    <property type="project" value="UniProtKB-EC"/>
</dbReference>
<dbReference type="SUPFAM" id="SSF53623">
    <property type="entry name" value="MurD-like peptide ligases, catalytic domain"/>
    <property type="match status" value="1"/>
</dbReference>
<comment type="caution">
    <text evidence="16">The sequence shown here is derived from an EMBL/GenBank/DDBJ whole genome shotgun (WGS) entry which is preliminary data.</text>
</comment>
<dbReference type="EC" id="6.3.2.30" evidence="5"/>
<evidence type="ECO:0000256" key="10">
    <source>
        <dbReference type="ARBA" id="ARBA00022840"/>
    </source>
</evidence>
<keyword evidence="8 16" id="KW-0436">Ligase</keyword>
<dbReference type="Pfam" id="PF02875">
    <property type="entry name" value="Mur_ligase_C"/>
    <property type="match status" value="1"/>
</dbReference>
<keyword evidence="9 14" id="KW-0547">Nucleotide-binding</keyword>
<comment type="subunit">
    <text evidence="4">Homodimer.</text>
</comment>
<keyword evidence="17" id="KW-1185">Reference proteome</keyword>
<dbReference type="EC" id="6.3.2.29" evidence="6"/>
<evidence type="ECO:0000256" key="2">
    <source>
        <dbReference type="ARBA" id="ARBA00004752"/>
    </source>
</evidence>
<evidence type="ECO:0000313" key="16">
    <source>
        <dbReference type="EMBL" id="KPU44573.1"/>
    </source>
</evidence>
<comment type="similarity">
    <text evidence="3">In the C-terminal section; belongs to the MurCDEF family.</text>
</comment>
<dbReference type="RefSeq" id="WP_054874724.1">
    <property type="nucleotide sequence ID" value="NZ_LKET01000029.1"/>
</dbReference>
<dbReference type="InterPro" id="IPR011761">
    <property type="entry name" value="ATP-grasp"/>
</dbReference>
<dbReference type="Proteomes" id="UP000050326">
    <property type="component" value="Unassembled WGS sequence"/>
</dbReference>
<evidence type="ECO:0000256" key="7">
    <source>
        <dbReference type="ARBA" id="ARBA00022036"/>
    </source>
</evidence>
<evidence type="ECO:0000256" key="9">
    <source>
        <dbReference type="ARBA" id="ARBA00022741"/>
    </source>
</evidence>
<dbReference type="GO" id="GO:0071160">
    <property type="term" value="F:cyanophycin synthetase activity (L-aspartate-adding)"/>
    <property type="evidence" value="ECO:0007669"/>
    <property type="project" value="UniProtKB-EC"/>
</dbReference>
<evidence type="ECO:0000256" key="3">
    <source>
        <dbReference type="ARBA" id="ARBA00009060"/>
    </source>
</evidence>
<sequence>MHIKNTQVYCGRNIHSHKPVIKMTVDLEEYYDTPTIKIPGFNERLIQCLPGLKEHKCSLGIERGFLKRLSEGTYLAHVAEHSILELQNMLGFNVKFGRARATEDVNIYEIVYQYEVENTGILCGELIIDTFNDIISGKDISFMDNFLKLKKQAESFALGPSTDAIYKEALKRKIPLMRIGDDSILQLGYGRYMKRVEATLTENTSCVAVDIACDKALTKKILKDACLPVAEGYTVKDKDDALYFAKKMQYPVVIKPKNGNQGKGVCVNLNSDEEVIEAYDIAKKISQEIMVEKFIEGKDYRVLVVGDTVAAVALRIPPFIIGDGMSSIKELVDIENKNPKRGCDHEKVLTKIQLDDISVGTLKKKNMSIDTVLKKGQKLYLRENANLSTGATAKDCTDIIHPLNAELAIKAAKLVGLDIAGVDITTFDIGKPIIETGGVIIEVNAAPGIRMHHYPAEGKARDAAKAIVDMLYPKDSKYSIPIVSVTGTNGKTTTTRMIAHILSLYGYNVGMTTTSGIYINNKCVLKGDTTGPVSARTILSDKNVEAAVLETARGGIVRLGLGYDLADVGIITNISDDHLGLDNINTLEDMAFVKSLVAESVKDEGYAVLNADDHFTPQISERVKSNIIYFSINKDNIILKKHLKEGRISVYVNEGAIYIAKGEENTIAANIADIPSTMDGRIAYNVENCLAAISACVGLNIPVDVISMGLKTFYLNEIQNPGRFNVYNVGNYRVLVDYGHNVAGYKGVLEAAKKLGASRLVGVIGVPGDRSNENAVKIGRIAADYFDYMYIKEDSDLRGRSPGEIAKLLEMGAISGGKSKDSINIILSEEKALDTAMNDAKPGDLIIVFYEKLDGIVEVIKRHIDMEGKVRTMAGISKTMQGA</sequence>
<evidence type="ECO:0000313" key="17">
    <source>
        <dbReference type="Proteomes" id="UP000050326"/>
    </source>
</evidence>
<evidence type="ECO:0000256" key="12">
    <source>
        <dbReference type="ARBA" id="ARBA00048094"/>
    </source>
</evidence>
<evidence type="ECO:0000256" key="1">
    <source>
        <dbReference type="ARBA" id="ARBA00003184"/>
    </source>
</evidence>
<evidence type="ECO:0000256" key="8">
    <source>
        <dbReference type="ARBA" id="ARBA00022598"/>
    </source>
</evidence>
<dbReference type="Pfam" id="PF18921">
    <property type="entry name" value="Cyanophycin_syn"/>
    <property type="match status" value="1"/>
</dbReference>
<evidence type="ECO:0000256" key="13">
    <source>
        <dbReference type="ARBA" id="ARBA00048425"/>
    </source>
</evidence>
<dbReference type="Pfam" id="PF08443">
    <property type="entry name" value="RimK"/>
    <property type="match status" value="1"/>
</dbReference>
<evidence type="ECO:0000256" key="4">
    <source>
        <dbReference type="ARBA" id="ARBA00011738"/>
    </source>
</evidence>
<dbReference type="AlphaFoldDB" id="A0A0P8W7D8"/>
<dbReference type="InterPro" id="IPR013221">
    <property type="entry name" value="Mur_ligase_cen"/>
</dbReference>
<protein>
    <recommendedName>
        <fullName evidence="7">Cyanophycin synthetase</fullName>
        <ecNumber evidence="6">6.3.2.29</ecNumber>
        <ecNumber evidence="5">6.3.2.30</ecNumber>
    </recommendedName>
    <alternativeName>
        <fullName evidence="11">Cyanophycin synthase</fullName>
    </alternativeName>
</protein>
<organism evidence="16 17">
    <name type="scientific">Oxobacter pfennigii</name>
    <dbReference type="NCBI Taxonomy" id="36849"/>
    <lineage>
        <taxon>Bacteria</taxon>
        <taxon>Bacillati</taxon>
        <taxon>Bacillota</taxon>
        <taxon>Clostridia</taxon>
        <taxon>Eubacteriales</taxon>
        <taxon>Clostridiaceae</taxon>
        <taxon>Oxobacter</taxon>
    </lineage>
</organism>
<feature type="domain" description="ATP-grasp" evidence="15">
    <location>
        <begin position="219"/>
        <end position="472"/>
    </location>
</feature>
<comment type="pathway">
    <text evidence="2">Cell wall biogenesis; peptidoglycan biosynthesis.</text>
</comment>
<dbReference type="NCBIfam" id="NF010623">
    <property type="entry name" value="PRK14016.1"/>
    <property type="match status" value="1"/>
</dbReference>
<dbReference type="InterPro" id="IPR036565">
    <property type="entry name" value="Mur-like_cat_sf"/>
</dbReference>
<dbReference type="Pfam" id="PF02786">
    <property type="entry name" value="CPSase_L_D2"/>
    <property type="match status" value="1"/>
</dbReference>
<dbReference type="InterPro" id="IPR044019">
    <property type="entry name" value="Cyanophycin_syn_N"/>
</dbReference>
<dbReference type="Gene3D" id="3.90.190.20">
    <property type="entry name" value="Mur ligase, C-terminal domain"/>
    <property type="match status" value="1"/>
</dbReference>
<dbReference type="InterPro" id="IPR004101">
    <property type="entry name" value="Mur_ligase_C"/>
</dbReference>
<dbReference type="EMBL" id="LKET01000029">
    <property type="protein sequence ID" value="KPU44573.1"/>
    <property type="molecule type" value="Genomic_DNA"/>
</dbReference>
<dbReference type="OrthoDB" id="9803907at2"/>
<accession>A0A0P8W7D8</accession>